<evidence type="ECO:0000256" key="4">
    <source>
        <dbReference type="ARBA" id="ARBA00022692"/>
    </source>
</evidence>
<comment type="similarity">
    <text evidence="2">Belongs to the chromate ion transporter (CHR) (TC 2.A.51) family.</text>
</comment>
<evidence type="ECO:0000256" key="5">
    <source>
        <dbReference type="ARBA" id="ARBA00022989"/>
    </source>
</evidence>
<evidence type="ECO:0000256" key="6">
    <source>
        <dbReference type="ARBA" id="ARBA00023136"/>
    </source>
</evidence>
<dbReference type="PANTHER" id="PTHR43663">
    <property type="entry name" value="CHROMATE TRANSPORT PROTEIN-RELATED"/>
    <property type="match status" value="1"/>
</dbReference>
<keyword evidence="4 7" id="KW-0812">Transmembrane</keyword>
<evidence type="ECO:0000256" key="7">
    <source>
        <dbReference type="SAM" id="Phobius"/>
    </source>
</evidence>
<dbReference type="EMBL" id="VNHO01000002">
    <property type="protein sequence ID" value="TYP58757.1"/>
    <property type="molecule type" value="Genomic_DNA"/>
</dbReference>
<dbReference type="GO" id="GO:0005886">
    <property type="term" value="C:plasma membrane"/>
    <property type="evidence" value="ECO:0007669"/>
    <property type="project" value="UniProtKB-SubCell"/>
</dbReference>
<evidence type="ECO:0000313" key="9">
    <source>
        <dbReference type="Proteomes" id="UP000322294"/>
    </source>
</evidence>
<dbReference type="AlphaFoldDB" id="A0A5S5AY05"/>
<dbReference type="PANTHER" id="PTHR43663:SF2">
    <property type="entry name" value="CHROMATE TRANSPORT PROTEIN-RELATED"/>
    <property type="match status" value="1"/>
</dbReference>
<evidence type="ECO:0000313" key="8">
    <source>
        <dbReference type="EMBL" id="TYP58757.1"/>
    </source>
</evidence>
<gene>
    <name evidence="8" type="ORF">LZ11_00212</name>
</gene>
<feature type="transmembrane region" description="Helical" evidence="7">
    <location>
        <begin position="12"/>
        <end position="35"/>
    </location>
</feature>
<feature type="transmembrane region" description="Helical" evidence="7">
    <location>
        <begin position="83"/>
        <end position="106"/>
    </location>
</feature>
<dbReference type="GO" id="GO:0015109">
    <property type="term" value="F:chromate transmembrane transporter activity"/>
    <property type="evidence" value="ECO:0007669"/>
    <property type="project" value="InterPro"/>
</dbReference>
<accession>A0A5S5AY05</accession>
<dbReference type="InterPro" id="IPR003370">
    <property type="entry name" value="Chromate_transpt"/>
</dbReference>
<keyword evidence="5 7" id="KW-1133">Transmembrane helix</keyword>
<dbReference type="Proteomes" id="UP000322294">
    <property type="component" value="Unassembled WGS sequence"/>
</dbReference>
<keyword evidence="6 7" id="KW-0472">Membrane</keyword>
<name>A0A5S5AY05_9FIRM</name>
<comment type="subcellular location">
    <subcellularLocation>
        <location evidence="1">Cell membrane</location>
        <topology evidence="1">Multi-pass membrane protein</topology>
    </subcellularLocation>
</comment>
<evidence type="ECO:0000256" key="2">
    <source>
        <dbReference type="ARBA" id="ARBA00005262"/>
    </source>
</evidence>
<proteinExistence type="inferred from homology"/>
<organism evidence="8 9">
    <name type="scientific">Thermosediminibacter litoriperuensis</name>
    <dbReference type="NCBI Taxonomy" id="291989"/>
    <lineage>
        <taxon>Bacteria</taxon>
        <taxon>Bacillati</taxon>
        <taxon>Bacillota</taxon>
        <taxon>Clostridia</taxon>
        <taxon>Thermosediminibacterales</taxon>
        <taxon>Thermosediminibacteraceae</taxon>
        <taxon>Thermosediminibacter</taxon>
    </lineage>
</organism>
<comment type="caution">
    <text evidence="8">The sequence shown here is derived from an EMBL/GenBank/DDBJ whole genome shotgun (WGS) entry which is preliminary data.</text>
</comment>
<evidence type="ECO:0000256" key="3">
    <source>
        <dbReference type="ARBA" id="ARBA00022475"/>
    </source>
</evidence>
<protein>
    <submittedName>
        <fullName evidence="8">Chromate transporter</fullName>
    </submittedName>
</protein>
<evidence type="ECO:0000256" key="1">
    <source>
        <dbReference type="ARBA" id="ARBA00004651"/>
    </source>
</evidence>
<dbReference type="Pfam" id="PF02417">
    <property type="entry name" value="Chromate_transp"/>
    <property type="match status" value="1"/>
</dbReference>
<feature type="transmembrane region" description="Helical" evidence="7">
    <location>
        <begin position="118"/>
        <end position="137"/>
    </location>
</feature>
<keyword evidence="9" id="KW-1185">Reference proteome</keyword>
<dbReference type="InterPro" id="IPR052518">
    <property type="entry name" value="CHR_Transporter"/>
</dbReference>
<reference evidence="8 9" key="1">
    <citation type="submission" date="2019-07" db="EMBL/GenBank/DDBJ databases">
        <title>Genomic Encyclopedia of Type Strains, Phase I: the one thousand microbial genomes (KMG-I) project.</title>
        <authorList>
            <person name="Kyrpides N."/>
        </authorList>
    </citation>
    <scope>NUCLEOTIDE SEQUENCE [LARGE SCALE GENOMIC DNA]</scope>
    <source>
        <strain evidence="8 9">DSM 16647</strain>
    </source>
</reference>
<sequence length="192" mass="20537">MSERRLSPRQLLSMFCVFFRIGAFTLGGGFAMIPLMKVEIVDRQGWLKEEEFLDIIAVTQCSPGAVAINSSVYIGYRLFGLTGAVVAALGTVLPSFLIILAVAFVYADIRSNPAVQKAFRGIYPALVVLVLAAAFNLQKAAFKNRIDVAVAITGLIALVVFNVHPILVILVSGITGVISYMAGGRGERSAGE</sequence>
<keyword evidence="3" id="KW-1003">Cell membrane</keyword>
<feature type="transmembrane region" description="Helical" evidence="7">
    <location>
        <begin position="149"/>
        <end position="182"/>
    </location>
</feature>
<dbReference type="RefSeq" id="WP_222927134.1">
    <property type="nucleotide sequence ID" value="NZ_VNHO01000002.1"/>
</dbReference>